<dbReference type="OrthoDB" id="3782835at2759"/>
<dbReference type="Proteomes" id="UP000799778">
    <property type="component" value="Unassembled WGS sequence"/>
</dbReference>
<gene>
    <name evidence="1" type="ORF">BU24DRAFT_339173</name>
</gene>
<feature type="non-terminal residue" evidence="1">
    <location>
        <position position="1"/>
    </location>
</feature>
<evidence type="ECO:0000313" key="2">
    <source>
        <dbReference type="Proteomes" id="UP000799778"/>
    </source>
</evidence>
<sequence length="63" mass="7094">LPVRSAILKQCTGGLVVEWVTISESPLLYVFLFFCQFLSCPSNGSWDGIALVYVHFPFPKERS</sequence>
<dbReference type="AlphaFoldDB" id="A0A6A5Y5V7"/>
<dbReference type="RefSeq" id="XP_033388756.1">
    <property type="nucleotide sequence ID" value="XM_033523167.1"/>
</dbReference>
<reference evidence="1" key="1">
    <citation type="journal article" date="2020" name="Stud. Mycol.">
        <title>101 Dothideomycetes genomes: a test case for predicting lifestyles and emergence of pathogens.</title>
        <authorList>
            <person name="Haridas S."/>
            <person name="Albert R."/>
            <person name="Binder M."/>
            <person name="Bloem J."/>
            <person name="Labutti K."/>
            <person name="Salamov A."/>
            <person name="Andreopoulos B."/>
            <person name="Baker S."/>
            <person name="Barry K."/>
            <person name="Bills G."/>
            <person name="Bluhm B."/>
            <person name="Cannon C."/>
            <person name="Castanera R."/>
            <person name="Culley D."/>
            <person name="Daum C."/>
            <person name="Ezra D."/>
            <person name="Gonzalez J."/>
            <person name="Henrissat B."/>
            <person name="Kuo A."/>
            <person name="Liang C."/>
            <person name="Lipzen A."/>
            <person name="Lutzoni F."/>
            <person name="Magnuson J."/>
            <person name="Mondo S."/>
            <person name="Nolan M."/>
            <person name="Ohm R."/>
            <person name="Pangilinan J."/>
            <person name="Park H.-J."/>
            <person name="Ramirez L."/>
            <person name="Alfaro M."/>
            <person name="Sun H."/>
            <person name="Tritt A."/>
            <person name="Yoshinaga Y."/>
            <person name="Zwiers L.-H."/>
            <person name="Turgeon B."/>
            <person name="Goodwin S."/>
            <person name="Spatafora J."/>
            <person name="Crous P."/>
            <person name="Grigoriev I."/>
        </authorList>
    </citation>
    <scope>NUCLEOTIDE SEQUENCE</scope>
    <source>
        <strain evidence="1">CBS 175.79</strain>
    </source>
</reference>
<evidence type="ECO:0000313" key="1">
    <source>
        <dbReference type="EMBL" id="KAF2020417.1"/>
    </source>
</evidence>
<dbReference type="GeneID" id="54280564"/>
<organism evidence="1 2">
    <name type="scientific">Aaosphaeria arxii CBS 175.79</name>
    <dbReference type="NCBI Taxonomy" id="1450172"/>
    <lineage>
        <taxon>Eukaryota</taxon>
        <taxon>Fungi</taxon>
        <taxon>Dikarya</taxon>
        <taxon>Ascomycota</taxon>
        <taxon>Pezizomycotina</taxon>
        <taxon>Dothideomycetes</taxon>
        <taxon>Pleosporomycetidae</taxon>
        <taxon>Pleosporales</taxon>
        <taxon>Pleosporales incertae sedis</taxon>
        <taxon>Aaosphaeria</taxon>
    </lineage>
</organism>
<name>A0A6A5Y5V7_9PLEO</name>
<proteinExistence type="predicted"/>
<dbReference type="EMBL" id="ML978066">
    <property type="protein sequence ID" value="KAF2020417.1"/>
    <property type="molecule type" value="Genomic_DNA"/>
</dbReference>
<keyword evidence="2" id="KW-1185">Reference proteome</keyword>
<protein>
    <submittedName>
        <fullName evidence="1">Uncharacterized protein</fullName>
    </submittedName>
</protein>
<accession>A0A6A5Y5V7</accession>